<dbReference type="PROSITE" id="PS52016">
    <property type="entry name" value="TONB_DEPENDENT_REC_3"/>
    <property type="match status" value="1"/>
</dbReference>
<evidence type="ECO:0000256" key="4">
    <source>
        <dbReference type="ARBA" id="ARBA00022692"/>
    </source>
</evidence>
<dbReference type="InterPro" id="IPR012910">
    <property type="entry name" value="Plug_dom"/>
</dbReference>
<dbReference type="Gene3D" id="2.170.130.10">
    <property type="entry name" value="TonB-dependent receptor, plug domain"/>
    <property type="match status" value="1"/>
</dbReference>
<feature type="domain" description="TonB-dependent receptor plug" evidence="11">
    <location>
        <begin position="25"/>
        <end position="139"/>
    </location>
</feature>
<dbReference type="InterPro" id="IPR000531">
    <property type="entry name" value="Beta-barrel_TonB"/>
</dbReference>
<name>A0A423PUX8_9GAMM</name>
<keyword evidence="4 8" id="KW-0812">Transmembrane</keyword>
<dbReference type="SUPFAM" id="SSF56935">
    <property type="entry name" value="Porins"/>
    <property type="match status" value="1"/>
</dbReference>
<dbReference type="InterPro" id="IPR037066">
    <property type="entry name" value="Plug_dom_sf"/>
</dbReference>
<keyword evidence="2 8" id="KW-0813">Transport</keyword>
<evidence type="ECO:0000256" key="6">
    <source>
        <dbReference type="ARBA" id="ARBA00023136"/>
    </source>
</evidence>
<keyword evidence="3 8" id="KW-1134">Transmembrane beta strand</keyword>
<dbReference type="Gene3D" id="2.40.170.20">
    <property type="entry name" value="TonB-dependent receptor, beta-barrel domain"/>
    <property type="match status" value="1"/>
</dbReference>
<evidence type="ECO:0000259" key="10">
    <source>
        <dbReference type="Pfam" id="PF00593"/>
    </source>
</evidence>
<evidence type="ECO:0000256" key="7">
    <source>
        <dbReference type="ARBA" id="ARBA00023237"/>
    </source>
</evidence>
<evidence type="ECO:0000313" key="12">
    <source>
        <dbReference type="EMBL" id="ROO29379.1"/>
    </source>
</evidence>
<evidence type="ECO:0000259" key="11">
    <source>
        <dbReference type="Pfam" id="PF07715"/>
    </source>
</evidence>
<keyword evidence="6 8" id="KW-0472">Membrane</keyword>
<comment type="similarity">
    <text evidence="8 9">Belongs to the TonB-dependent receptor family.</text>
</comment>
<gene>
    <name evidence="12" type="ORF">SAJA_06320</name>
</gene>
<accession>A0A423PUX8</accession>
<reference evidence="12 13" key="1">
    <citation type="submission" date="2013-10" db="EMBL/GenBank/DDBJ databases">
        <title>Salinisphaera japonica YTM-1 Genome Sequencing.</title>
        <authorList>
            <person name="Lai Q."/>
            <person name="Li C."/>
            <person name="Shao Z."/>
        </authorList>
    </citation>
    <scope>NUCLEOTIDE SEQUENCE [LARGE SCALE GENOMIC DNA]</scope>
    <source>
        <strain evidence="12 13">YTM-1</strain>
    </source>
</reference>
<evidence type="ECO:0000256" key="9">
    <source>
        <dbReference type="RuleBase" id="RU003357"/>
    </source>
</evidence>
<feature type="domain" description="TonB-dependent receptor-like beta-barrel" evidence="10">
    <location>
        <begin position="351"/>
        <end position="819"/>
    </location>
</feature>
<keyword evidence="5 9" id="KW-0798">TonB box</keyword>
<keyword evidence="7 8" id="KW-0998">Cell outer membrane</keyword>
<dbReference type="InterPro" id="IPR039426">
    <property type="entry name" value="TonB-dep_rcpt-like"/>
</dbReference>
<dbReference type="OrthoDB" id="9764669at2"/>
<dbReference type="PANTHER" id="PTHR47234:SF2">
    <property type="entry name" value="TONB-DEPENDENT RECEPTOR"/>
    <property type="match status" value="1"/>
</dbReference>
<evidence type="ECO:0000256" key="3">
    <source>
        <dbReference type="ARBA" id="ARBA00022452"/>
    </source>
</evidence>
<evidence type="ECO:0000256" key="8">
    <source>
        <dbReference type="PROSITE-ProRule" id="PRU01360"/>
    </source>
</evidence>
<protein>
    <submittedName>
        <fullName evidence="12">TonB system transporter</fullName>
    </submittedName>
</protein>
<dbReference type="RefSeq" id="WP_123657796.1">
    <property type="nucleotide sequence ID" value="NZ_AYKG01000015.1"/>
</dbReference>
<sequence length="858" mass="93317">MSGTTTRQLSDIAVTGSALAGTTSATALPVSRYSKEQLVQQGITSTEQALAQIPALSTSTGAGAATGTAILGGARFASLRSLPSDFTLVLLNGKRLPLEPFNGGAAVDINQIPFAAIERVEVLRDGASALYGSDAVAGVINFITKKNLQGGDVALQYGIRPEDGGGNQRFLSGTWGKGDLEEDRYNILATFNYRRQDAVSARGQDFVVDRDLRRGIDATSSFPIPASYRVGQNLYNPAAPDCGGRLLSASGDNCRFNYQQYGNIVTPSDQFSLYTDGTYKIADNHEVSLSYLYSANDSTDIGAPGLTSNTVGLSPQSPFFPGNAQGPAVPDADMFDPDNEVPLYYRNAGLGPRVTENENRYHHAVLTFDGRFERVDYNTAFTFNQGDTEIAYAGGYFNPGQLGALFNNGTVNPFTRFDDLTQAERSAIGDTQSTGTVTDNRFREYVWDGQLSRELGDWFGGGQVAMALGSQYRHQLFEVSRNGGLLTQVAGSGGGLSPADPVSETRDIGSLYSELNVPLIDSLEVTGSFRYDNYDDVGDTVNPKVTLRYQPFEQLVLRGSYAEGFAAPTLSDLYDPASTTFTTVLNDPRYCDEQGNPLGGAPANSCNFQFNRQNGGNADLDPQTSKSWTLGLVATPIERMDIGVSFWWIQIKDQVSALSPSYVLDNAGQFADNIVRNPDTDAIDLIRTPNFNLGSTYTNGVDFTFDYVLPTKSFGSFALQFNGTLTNKYEFQSIPDGEYISAEGRYAVATDQVVPDWKHLIRLSWVRGPVFANVTNNFFSGYDDFDPTLNPEVNDYTTFDVSTGYRFDSGIELLLGSRNIFDQDPVFSNQPSVGFRGYNASYSDPLGRTVFGRVSYEF</sequence>
<dbReference type="Proteomes" id="UP000285310">
    <property type="component" value="Unassembled WGS sequence"/>
</dbReference>
<comment type="caution">
    <text evidence="12">The sequence shown here is derived from an EMBL/GenBank/DDBJ whole genome shotgun (WGS) entry which is preliminary data.</text>
</comment>
<organism evidence="12 13">
    <name type="scientific">Salinisphaera japonica YTM-1</name>
    <dbReference type="NCBI Taxonomy" id="1209778"/>
    <lineage>
        <taxon>Bacteria</taxon>
        <taxon>Pseudomonadati</taxon>
        <taxon>Pseudomonadota</taxon>
        <taxon>Gammaproteobacteria</taxon>
        <taxon>Salinisphaerales</taxon>
        <taxon>Salinisphaeraceae</taxon>
        <taxon>Salinisphaera</taxon>
    </lineage>
</organism>
<evidence type="ECO:0000313" key="13">
    <source>
        <dbReference type="Proteomes" id="UP000285310"/>
    </source>
</evidence>
<dbReference type="InterPro" id="IPR036942">
    <property type="entry name" value="Beta-barrel_TonB_sf"/>
</dbReference>
<dbReference type="AlphaFoldDB" id="A0A423PUX8"/>
<dbReference type="InParanoid" id="A0A423PUX8"/>
<keyword evidence="13" id="KW-1185">Reference proteome</keyword>
<dbReference type="CDD" id="cd01347">
    <property type="entry name" value="ligand_gated_channel"/>
    <property type="match status" value="1"/>
</dbReference>
<dbReference type="Pfam" id="PF00593">
    <property type="entry name" value="TonB_dep_Rec_b-barrel"/>
    <property type="match status" value="1"/>
</dbReference>
<evidence type="ECO:0000256" key="5">
    <source>
        <dbReference type="ARBA" id="ARBA00023077"/>
    </source>
</evidence>
<dbReference type="Pfam" id="PF07715">
    <property type="entry name" value="Plug"/>
    <property type="match status" value="1"/>
</dbReference>
<proteinExistence type="inferred from homology"/>
<dbReference type="GO" id="GO:0009279">
    <property type="term" value="C:cell outer membrane"/>
    <property type="evidence" value="ECO:0007669"/>
    <property type="project" value="UniProtKB-SubCell"/>
</dbReference>
<evidence type="ECO:0000256" key="1">
    <source>
        <dbReference type="ARBA" id="ARBA00004571"/>
    </source>
</evidence>
<comment type="subcellular location">
    <subcellularLocation>
        <location evidence="1 8">Cell outer membrane</location>
        <topology evidence="1 8">Multi-pass membrane protein</topology>
    </subcellularLocation>
</comment>
<dbReference type="PANTHER" id="PTHR47234">
    <property type="match status" value="1"/>
</dbReference>
<evidence type="ECO:0000256" key="2">
    <source>
        <dbReference type="ARBA" id="ARBA00022448"/>
    </source>
</evidence>
<dbReference type="EMBL" id="AYKG01000015">
    <property type="protein sequence ID" value="ROO29379.1"/>
    <property type="molecule type" value="Genomic_DNA"/>
</dbReference>